<feature type="region of interest" description="Disordered" evidence="1">
    <location>
        <begin position="1"/>
        <end position="73"/>
    </location>
</feature>
<organism evidence="2 3">
    <name type="scientific">Liparis tanakae</name>
    <name type="common">Tanaka's snailfish</name>
    <dbReference type="NCBI Taxonomy" id="230148"/>
    <lineage>
        <taxon>Eukaryota</taxon>
        <taxon>Metazoa</taxon>
        <taxon>Chordata</taxon>
        <taxon>Craniata</taxon>
        <taxon>Vertebrata</taxon>
        <taxon>Euteleostomi</taxon>
        <taxon>Actinopterygii</taxon>
        <taxon>Neopterygii</taxon>
        <taxon>Teleostei</taxon>
        <taxon>Neoteleostei</taxon>
        <taxon>Acanthomorphata</taxon>
        <taxon>Eupercaria</taxon>
        <taxon>Perciformes</taxon>
        <taxon>Cottioidei</taxon>
        <taxon>Cottales</taxon>
        <taxon>Liparidae</taxon>
        <taxon>Liparis</taxon>
    </lineage>
</organism>
<dbReference type="EMBL" id="SRLO01001666">
    <property type="protein sequence ID" value="TNN36059.1"/>
    <property type="molecule type" value="Genomic_DNA"/>
</dbReference>
<feature type="compositionally biased region" description="Basic and acidic residues" evidence="1">
    <location>
        <begin position="32"/>
        <end position="46"/>
    </location>
</feature>
<name>A0A4Z2F4J3_9TELE</name>
<gene>
    <name evidence="2" type="ORF">EYF80_053771</name>
</gene>
<comment type="caution">
    <text evidence="2">The sequence shown here is derived from an EMBL/GenBank/DDBJ whole genome shotgun (WGS) entry which is preliminary data.</text>
</comment>
<accession>A0A4Z2F4J3</accession>
<protein>
    <submittedName>
        <fullName evidence="2">Uncharacterized protein</fullName>
    </submittedName>
</protein>
<evidence type="ECO:0000313" key="3">
    <source>
        <dbReference type="Proteomes" id="UP000314294"/>
    </source>
</evidence>
<reference evidence="2 3" key="1">
    <citation type="submission" date="2019-03" db="EMBL/GenBank/DDBJ databases">
        <title>First draft genome of Liparis tanakae, snailfish: a comprehensive survey of snailfish specific genes.</title>
        <authorList>
            <person name="Kim W."/>
            <person name="Song I."/>
            <person name="Jeong J.-H."/>
            <person name="Kim D."/>
            <person name="Kim S."/>
            <person name="Ryu S."/>
            <person name="Song J.Y."/>
            <person name="Lee S.K."/>
        </authorList>
    </citation>
    <scope>NUCLEOTIDE SEQUENCE [LARGE SCALE GENOMIC DNA]</scope>
    <source>
        <tissue evidence="2">Muscle</tissue>
    </source>
</reference>
<sequence>MTHDHVTSQNRQRSRWVTRAAGSSQLLPNIRKQREEVATWRNEKSVENPSEPRPGPQAPEDRNQTGTRPRPDLWLMFKTLDLAPPSAVSQ</sequence>
<evidence type="ECO:0000313" key="2">
    <source>
        <dbReference type="EMBL" id="TNN36059.1"/>
    </source>
</evidence>
<dbReference type="AlphaFoldDB" id="A0A4Z2F4J3"/>
<keyword evidence="3" id="KW-1185">Reference proteome</keyword>
<dbReference type="Proteomes" id="UP000314294">
    <property type="component" value="Unassembled WGS sequence"/>
</dbReference>
<evidence type="ECO:0000256" key="1">
    <source>
        <dbReference type="SAM" id="MobiDB-lite"/>
    </source>
</evidence>
<proteinExistence type="predicted"/>